<sequence length="582" mass="66907">MRDYLAVYKTWLSSPYIDEIAKSELEAIKNNIDEIKERFYKDLEFGTAGLRGKIGIGSNMMNVYTVGRTTQALADYIKDYGIERCKMGVAIAYDVRHMSKEFAKLSALILAANGIKAYLFEDIRPTPVLSFAVRFLKTTAGIVITASHNPKEYNGYKVYWDKGSQIQDDIANGIVKKIEQIGYDFEKIKKISEDEALNKGLLQYISKEVDEEYIRRVKGLALRDKEIDKSICLVYTPLNGTGNYFVRRVLKDRGFKNVFVVKEQEHPDPDFKSVANPNPEYEVAFELAKRLGAEKNAELLLATDPDCDRVSMEVLDNNNKYIMLSGNITGALLVNYILESMKEKGTLKNNHVIIKSIVTGDLASRIAQKYGLTVFETLTGFKNICGKENELEEEGIYEFLFGFEESIGYVMGNFVRDKDGVISSMLITEMNAYYKSLNKNLLDVLENIYQEFGYELENNYSLILEGISGQERIKRIMKHFRNEFPKNISELKLQKYADYLEKKIYYFTDDNNISKIEDIVDLPKSDVLRFWFNDGSWYAIRPSGTEPKLKIYVYAFDKEKKQCEMKKNLIKKTIDDIISKII</sequence>
<dbReference type="InterPro" id="IPR005844">
    <property type="entry name" value="A-D-PHexomutase_a/b/a-I"/>
</dbReference>
<dbReference type="PRINTS" id="PR00509">
    <property type="entry name" value="PGMPMM"/>
</dbReference>
<evidence type="ECO:0000259" key="9">
    <source>
        <dbReference type="Pfam" id="PF02878"/>
    </source>
</evidence>
<keyword evidence="6 12" id="KW-0413">Isomerase</keyword>
<evidence type="ECO:0000313" key="13">
    <source>
        <dbReference type="Proteomes" id="UP000032809"/>
    </source>
</evidence>
<dbReference type="KEGG" id="dtn:DTL3_1435"/>
<dbReference type="STRING" id="1006576.DTL3_1435"/>
<dbReference type="InterPro" id="IPR005843">
    <property type="entry name" value="A-D-PHexomutase_C"/>
</dbReference>
<comment type="similarity">
    <text evidence="2 7">Belongs to the phosphohexose mutase family.</text>
</comment>
<dbReference type="CDD" id="cd05799">
    <property type="entry name" value="PGM2"/>
    <property type="match status" value="1"/>
</dbReference>
<dbReference type="InterPro" id="IPR005846">
    <property type="entry name" value="A-D-PHexomutase_a/b/a-III"/>
</dbReference>
<evidence type="ECO:0000256" key="5">
    <source>
        <dbReference type="ARBA" id="ARBA00022842"/>
    </source>
</evidence>
<name>A0A0C7P4E7_DEFTU</name>
<dbReference type="Pfam" id="PF02878">
    <property type="entry name" value="PGM_PMM_I"/>
    <property type="match status" value="1"/>
</dbReference>
<reference evidence="13" key="1">
    <citation type="submission" date="2014-11" db="EMBL/GenBank/DDBJ databases">
        <authorList>
            <person name="Wibberg D."/>
        </authorList>
    </citation>
    <scope>NUCLEOTIDE SEQUENCE [LARGE SCALE GENOMIC DNA]</scope>
    <source>
        <strain evidence="13">L3</strain>
    </source>
</reference>
<dbReference type="Pfam" id="PF02879">
    <property type="entry name" value="PGM_PMM_II"/>
    <property type="match status" value="1"/>
</dbReference>
<gene>
    <name evidence="12" type="primary">pgcA</name>
    <name evidence="12" type="ORF">DTL3_1435</name>
</gene>
<dbReference type="Gene3D" id="3.30.310.50">
    <property type="entry name" value="Alpha-D-phosphohexomutase, C-terminal domain"/>
    <property type="match status" value="1"/>
</dbReference>
<evidence type="ECO:0000256" key="3">
    <source>
        <dbReference type="ARBA" id="ARBA00022553"/>
    </source>
</evidence>
<evidence type="ECO:0000259" key="8">
    <source>
        <dbReference type="Pfam" id="PF00408"/>
    </source>
</evidence>
<keyword evidence="13" id="KW-1185">Reference proteome</keyword>
<protein>
    <submittedName>
        <fullName evidence="12">Phosphoglucomutase</fullName>
        <ecNumber evidence="12">5.4.2.2</ecNumber>
    </submittedName>
</protein>
<dbReference type="PATRIC" id="fig|1006576.9.peg.1433"/>
<dbReference type="EMBL" id="LN824141">
    <property type="protein sequence ID" value="CEP78729.1"/>
    <property type="molecule type" value="Genomic_DNA"/>
</dbReference>
<evidence type="ECO:0000256" key="2">
    <source>
        <dbReference type="ARBA" id="ARBA00010231"/>
    </source>
</evidence>
<organism evidence="12 13">
    <name type="scientific">Defluviitoga tunisiensis</name>
    <dbReference type="NCBI Taxonomy" id="1006576"/>
    <lineage>
        <taxon>Bacteria</taxon>
        <taxon>Thermotogati</taxon>
        <taxon>Thermotogota</taxon>
        <taxon>Thermotogae</taxon>
        <taxon>Petrotogales</taxon>
        <taxon>Petrotogaceae</taxon>
        <taxon>Defluviitoga</taxon>
    </lineage>
</organism>
<feature type="domain" description="Alpha-D-phosphohexomutase alpha/beta/alpha" evidence="9">
    <location>
        <begin position="44"/>
        <end position="181"/>
    </location>
</feature>
<dbReference type="InterPro" id="IPR016055">
    <property type="entry name" value="A-D-PHexomutase_a/b/a-I/II/III"/>
</dbReference>
<dbReference type="InterPro" id="IPR005845">
    <property type="entry name" value="A-D-PHexomutase_a/b/a-II"/>
</dbReference>
<evidence type="ECO:0000313" key="12">
    <source>
        <dbReference type="EMBL" id="CEP78729.1"/>
    </source>
</evidence>
<keyword evidence="3" id="KW-0597">Phosphoprotein</keyword>
<evidence type="ECO:0000256" key="7">
    <source>
        <dbReference type="RuleBase" id="RU004326"/>
    </source>
</evidence>
<feature type="domain" description="Alpha-D-phosphohexomutase alpha/beta/alpha" evidence="11">
    <location>
        <begin position="326"/>
        <end position="451"/>
    </location>
</feature>
<dbReference type="GO" id="GO:0008973">
    <property type="term" value="F:phosphopentomutase activity"/>
    <property type="evidence" value="ECO:0007669"/>
    <property type="project" value="TreeGrafter"/>
</dbReference>
<evidence type="ECO:0000256" key="4">
    <source>
        <dbReference type="ARBA" id="ARBA00022723"/>
    </source>
</evidence>
<evidence type="ECO:0000256" key="6">
    <source>
        <dbReference type="ARBA" id="ARBA00023235"/>
    </source>
</evidence>
<dbReference type="PANTHER" id="PTHR45745">
    <property type="entry name" value="PHOSPHOMANNOMUTASE 45A"/>
    <property type="match status" value="1"/>
</dbReference>
<dbReference type="SUPFAM" id="SSF55957">
    <property type="entry name" value="Phosphoglucomutase, C-terminal domain"/>
    <property type="match status" value="1"/>
</dbReference>
<dbReference type="HOGENOM" id="CLU_016950_0_0_0"/>
<proteinExistence type="inferred from homology"/>
<dbReference type="AlphaFoldDB" id="A0A0C7P4E7"/>
<dbReference type="OrthoDB" id="9806956at2"/>
<evidence type="ECO:0000256" key="1">
    <source>
        <dbReference type="ARBA" id="ARBA00001946"/>
    </source>
</evidence>
<dbReference type="Gene3D" id="3.40.120.10">
    <property type="entry name" value="Alpha-D-Glucose-1,6-Bisphosphate, subunit A, domain 3"/>
    <property type="match status" value="3"/>
</dbReference>
<dbReference type="EC" id="5.4.2.2" evidence="12"/>
<dbReference type="InterPro" id="IPR036900">
    <property type="entry name" value="A-D-PHexomutase_C_sf"/>
</dbReference>
<dbReference type="GO" id="GO:0005975">
    <property type="term" value="P:carbohydrate metabolic process"/>
    <property type="evidence" value="ECO:0007669"/>
    <property type="project" value="InterPro"/>
</dbReference>
<dbReference type="PANTHER" id="PTHR45745:SF1">
    <property type="entry name" value="PHOSPHOGLUCOMUTASE 2B-RELATED"/>
    <property type="match status" value="1"/>
</dbReference>
<comment type="cofactor">
    <cofactor evidence="1">
        <name>Mg(2+)</name>
        <dbReference type="ChEBI" id="CHEBI:18420"/>
    </cofactor>
</comment>
<dbReference type="GO" id="GO:0006166">
    <property type="term" value="P:purine ribonucleoside salvage"/>
    <property type="evidence" value="ECO:0007669"/>
    <property type="project" value="TreeGrafter"/>
</dbReference>
<dbReference type="Pfam" id="PF02880">
    <property type="entry name" value="PGM_PMM_III"/>
    <property type="match status" value="1"/>
</dbReference>
<feature type="domain" description="Alpha-D-phosphohexomutase C-terminal" evidence="8">
    <location>
        <begin position="513"/>
        <end position="560"/>
    </location>
</feature>
<dbReference type="InterPro" id="IPR016066">
    <property type="entry name" value="A-D-PHexomutase_CS"/>
</dbReference>
<feature type="domain" description="Alpha-D-phosphohexomutase alpha/beta/alpha" evidence="10">
    <location>
        <begin position="211"/>
        <end position="312"/>
    </location>
</feature>
<evidence type="ECO:0000259" key="10">
    <source>
        <dbReference type="Pfam" id="PF02879"/>
    </source>
</evidence>
<dbReference type="GO" id="GO:0004614">
    <property type="term" value="F:phosphoglucomutase activity"/>
    <property type="evidence" value="ECO:0007669"/>
    <property type="project" value="UniProtKB-EC"/>
</dbReference>
<dbReference type="RefSeq" id="WP_045088122.1">
    <property type="nucleotide sequence ID" value="NZ_LN824141.1"/>
</dbReference>
<keyword evidence="4 7" id="KW-0479">Metal-binding</keyword>
<keyword evidence="5 7" id="KW-0460">Magnesium</keyword>
<dbReference type="Proteomes" id="UP000032809">
    <property type="component" value="Chromosome I"/>
</dbReference>
<dbReference type="GO" id="GO:0000287">
    <property type="term" value="F:magnesium ion binding"/>
    <property type="evidence" value="ECO:0007669"/>
    <property type="project" value="InterPro"/>
</dbReference>
<dbReference type="Pfam" id="PF00408">
    <property type="entry name" value="PGM_PMM_IV"/>
    <property type="match status" value="1"/>
</dbReference>
<dbReference type="PROSITE" id="PS00710">
    <property type="entry name" value="PGM_PMM"/>
    <property type="match status" value="1"/>
</dbReference>
<dbReference type="InterPro" id="IPR005841">
    <property type="entry name" value="Alpha-D-phosphohexomutase_SF"/>
</dbReference>
<dbReference type="SUPFAM" id="SSF53738">
    <property type="entry name" value="Phosphoglucomutase, first 3 domains"/>
    <property type="match status" value="3"/>
</dbReference>
<evidence type="ECO:0000259" key="11">
    <source>
        <dbReference type="Pfam" id="PF02880"/>
    </source>
</evidence>
<accession>A0A0C7P4E7</accession>